<dbReference type="FunFam" id="4.10.1000.10:FF:000008">
    <property type="entry name" value="zinc finger CCCH domain-containing protein 3"/>
    <property type="match status" value="1"/>
</dbReference>
<dbReference type="InterPro" id="IPR000571">
    <property type="entry name" value="Znf_CCCH"/>
</dbReference>
<feature type="compositionally biased region" description="Polar residues" evidence="7">
    <location>
        <begin position="1291"/>
        <end position="1319"/>
    </location>
</feature>
<feature type="domain" description="C3H1-type" evidence="8">
    <location>
        <begin position="1894"/>
        <end position="1920"/>
    </location>
</feature>
<feature type="region of interest" description="Disordered" evidence="7">
    <location>
        <begin position="171"/>
        <end position="206"/>
    </location>
</feature>
<evidence type="ECO:0000259" key="8">
    <source>
        <dbReference type="PROSITE" id="PS50103"/>
    </source>
</evidence>
<keyword evidence="5" id="KW-0238">DNA-binding</keyword>
<dbReference type="FunFam" id="4.10.1000.10:FF:000022">
    <property type="entry name" value="Zinc finger CCCH domain-containing protein 7"/>
    <property type="match status" value="1"/>
</dbReference>
<feature type="compositionally biased region" description="Basic and acidic residues" evidence="7">
    <location>
        <begin position="171"/>
        <end position="193"/>
    </location>
</feature>
<sequence length="2079" mass="228809">MEPNPPYLQHNHRYVPYSPNPPTTTLVPNSPNFYGSHLHLPPPPPPSRHPLPAPPPPPPNIPYQFTFRPNPNYPIEGTPPHTRSTMNNHHPDVAHSSRLSYGVPVADGRPYDPNRYHHRYADSDPSWDGRAYPVGILDPEPRPLQFNQRPVSPYRPIEKIRHDFEGDVRFRDGFQRNPRRGDFMRDRGDRNSHFDSSSRGWSEHGAASSRAYQGNYDNRSHYRDSTENENHRWPHTKEFVREGDGVQKTLGKHEYYSSELERHNNKGSREVNYEFDHTPRKQMQKKSALLRIQKPKPSYRNREDEVSHYSGYFNDTTSSSFRGMEQLKYIDHGVEENTIEGSPVELDVSFKSNSLVAKAIVPPLSSAVVTAKNLTPRNSKIRKLEASEKDCSSSQVLKPSESMVKLDGALCAGKFTSTSNPVANFGIDNGHKSSSEPPSHEVDVSLGKRKVERSAKVMSSGSSGKTNSTMVAKKKKIVKKVVKKVLNPWSRLSSSQPKEKLDGPVGMDTFTHCQLTTSVPENLSTPSGENTTPAGIVSVHHTEWQPCPNYVSVCACERMDGSPKTSVPEEVGGDAHCGGLNLQKFKRKWNDLTPSLDSSKDKHIKFDESSTNADNLVHGLQTLSNTDKDCIELQSEKMPFFRVEGFSKQGCQNESSILVDGIPAVVSSEVMLSVGSGIEKNMTQERLMNTSSGCHELNSAVVIDRSSINSLERSVYTDFENVESDSYQSGTCQIDKIDDDGTLEGFQKTASSAGDMLALKILEETRIGDCKMATECSDQATSTIYSFTTRSSCFRSEEANLETGDDIGEQPYQGGITMLCESGATVSSVDDTILAEVSEELTPNDNREVGSPRLDLLSSGMNNLHVAPLNAVSSQPCVDTNLSSSFKEPDFTISHGPSIELVLKCCADGFGVTQGSSSIDGLLEAKISASNEVNVGLDEVSTKNEDDNIFSAGYMVPSSPITSAINEEPLDDSSTSLVEVPTEIIESSIQPVEVVAVSSTDTVCTAGFSPCQEAIIVGGSSKGVNSAGDNFVNDSWKFDGSNVYSCCTTENFGIANMKSICPSGMGWERVASVASAGSNHDIDIMSVENDEGGKTNLDAGDGQLMICGKSAQIRKPSERHCLAVNQRSPQTELRDDSYLHHERELPSIFNHPSLLAHDNRVSTPNCDEEPMETVPEISEGCSPVLMNEPDSTHGQIDKNNIGQDDTTPDKNSAIRGGSDLSNQTSNSIETKIDSKRNRVMEKNQHTNGRALPSQDSHITTPHIQYPLSAESHGRKIHSIHAPPRIPGYSSFPHNASRSTTSSTHGTQPRTWRRTTTSASPLPKNKPISSTVPPQRQLPRRSSELLNNSYIRKGNSLVRKSPPVTLQSRGSLGLSSYVYQLDSLGTDEVKKTSGSESRVDGTDTSSSLGTGAVSASFERPRTPPLPCITKIPNRPTTSSGGRTSSPLAETSNVSNETTSLKFAESSDELSAIKESSKISAIPVYFTGSTNSVSSQNESSDGNLTSLNAKSITYVKKKSNQLIATSNTTGPCVHIADNTVAASSDGYYKRSRNQLIRTPLEGHAKQTVAMPDSAIISNGLTNSVVLPGRSFGRRRNQKVVTNAGKSSKFSLVWTLHGAQLSKKNGSSLKCQVLPHLPWKRVKYSRSFMQSPVSISNNSSLSTISRKLLMLRNRNTVYTRSRNGYSLRKFKVLSVGGCNLKWSKSIDRNSKKANEEATLAVAAVERKKREQNGDVCTVSRTNNRSHSSRERIFRIGSLRYKMDSSRRTLQRISDNESSCSMALQTENTMKRPYVPRRLVIGNDEYVRIGNGNQLIRNPKRRTRVLASEKVRWSLHTVRSRLAKKRKYCQFFTRFGRCNKDDGKCPYIHDASKIAVCTKFLNGLCHNSNCKLTHKVIPERMPDCSYFLQGLCTIKSCPYRHVHVNPNAPTCEGFLRGYCAEGNECRKKHSYVCPSFEATGSCPLGSKCKLHHPKNRNKGKKGKRSIEQKNARGRYFGSMRIIDISDRGKAAFEMQSVQDGDDVPLEGKFADFISIDDSDEDGECNGATTERIASSGSGPSELQTDDLDELIKPIGIMKKNLTS</sequence>
<dbReference type="PANTHER" id="PTHR46156:SF1">
    <property type="entry name" value="ZINC FINGER CCCH DOMAIN-CONTAINING PROTEIN 3"/>
    <property type="match status" value="1"/>
</dbReference>
<feature type="region of interest" description="Disordered" evidence="7">
    <location>
        <begin position="1386"/>
        <end position="1458"/>
    </location>
</feature>
<evidence type="ECO:0000256" key="7">
    <source>
        <dbReference type="SAM" id="MobiDB-lite"/>
    </source>
</evidence>
<dbReference type="FunCoup" id="A0A7J7BTF9">
    <property type="interactions" value="984"/>
</dbReference>
<dbReference type="OrthoDB" id="3247158at2759"/>
<keyword evidence="10" id="KW-1185">Reference proteome</keyword>
<keyword evidence="4 6" id="KW-0862">Zinc</keyword>
<feature type="zinc finger region" description="C3H1-type" evidence="6">
    <location>
        <begin position="1839"/>
        <end position="1868"/>
    </location>
</feature>
<feature type="compositionally biased region" description="Basic and acidic residues" evidence="7">
    <location>
        <begin position="429"/>
        <end position="443"/>
    </location>
</feature>
<dbReference type="GO" id="GO:0008270">
    <property type="term" value="F:zinc ion binding"/>
    <property type="evidence" value="ECO:0007669"/>
    <property type="project" value="UniProtKB-KW"/>
</dbReference>
<comment type="caution">
    <text evidence="9">The sequence shown here is derived from an EMBL/GenBank/DDBJ whole genome shotgun (WGS) entry which is preliminary data.</text>
</comment>
<evidence type="ECO:0000256" key="3">
    <source>
        <dbReference type="ARBA" id="ARBA00022771"/>
    </source>
</evidence>
<dbReference type="Pfam" id="PF00642">
    <property type="entry name" value="zf-CCCH"/>
    <property type="match status" value="1"/>
</dbReference>
<feature type="zinc finger region" description="C3H1-type" evidence="6">
    <location>
        <begin position="1943"/>
        <end position="1971"/>
    </location>
</feature>
<dbReference type="EMBL" id="JAAARO010000023">
    <property type="protein sequence ID" value="KAF5725301.1"/>
    <property type="molecule type" value="Genomic_DNA"/>
</dbReference>
<feature type="compositionally biased region" description="Polar residues" evidence="7">
    <location>
        <begin position="1192"/>
        <end position="1205"/>
    </location>
</feature>
<reference evidence="9 10" key="1">
    <citation type="journal article" date="2020" name="Nat. Commun.">
        <title>Genome of Tripterygium wilfordii and identification of cytochrome P450 involved in triptolide biosynthesis.</title>
        <authorList>
            <person name="Tu L."/>
            <person name="Su P."/>
            <person name="Zhang Z."/>
            <person name="Gao L."/>
            <person name="Wang J."/>
            <person name="Hu T."/>
            <person name="Zhou J."/>
            <person name="Zhang Y."/>
            <person name="Zhao Y."/>
            <person name="Liu Y."/>
            <person name="Song Y."/>
            <person name="Tong Y."/>
            <person name="Lu Y."/>
            <person name="Yang J."/>
            <person name="Xu C."/>
            <person name="Jia M."/>
            <person name="Peters R.J."/>
            <person name="Huang L."/>
            <person name="Gao W."/>
        </authorList>
    </citation>
    <scope>NUCLEOTIDE SEQUENCE [LARGE SCALE GENOMIC DNA]</scope>
    <source>
        <strain evidence="10">cv. XIE 37</strain>
        <tissue evidence="9">Leaf</tissue>
    </source>
</reference>
<feature type="compositionally biased region" description="Low complexity" evidence="7">
    <location>
        <begin position="1433"/>
        <end position="1445"/>
    </location>
</feature>
<protein>
    <recommendedName>
        <fullName evidence="8">C3H1-type domain-containing protein</fullName>
    </recommendedName>
</protein>
<dbReference type="Proteomes" id="UP000593562">
    <property type="component" value="Unassembled WGS sequence"/>
</dbReference>
<keyword evidence="2" id="KW-0677">Repeat</keyword>
<evidence type="ECO:0000313" key="10">
    <source>
        <dbReference type="Proteomes" id="UP000593562"/>
    </source>
</evidence>
<feature type="compositionally biased region" description="Polar residues" evidence="7">
    <location>
        <begin position="1446"/>
        <end position="1458"/>
    </location>
</feature>
<feature type="region of interest" description="Disordered" evidence="7">
    <location>
        <begin position="2033"/>
        <end position="2062"/>
    </location>
</feature>
<evidence type="ECO:0000256" key="5">
    <source>
        <dbReference type="ARBA" id="ARBA00023125"/>
    </source>
</evidence>
<feature type="compositionally biased region" description="Basic and acidic residues" evidence="7">
    <location>
        <begin position="1386"/>
        <end position="1400"/>
    </location>
</feature>
<feature type="domain" description="C3H1-type" evidence="8">
    <location>
        <begin position="1839"/>
        <end position="1868"/>
    </location>
</feature>
<evidence type="ECO:0000256" key="2">
    <source>
        <dbReference type="ARBA" id="ARBA00022737"/>
    </source>
</evidence>
<gene>
    <name evidence="9" type="ORF">HS088_TW23G00022</name>
</gene>
<feature type="domain" description="C3H1-type" evidence="8">
    <location>
        <begin position="1943"/>
        <end position="1971"/>
    </location>
</feature>
<feature type="compositionally biased region" description="Polar residues" evidence="7">
    <location>
        <begin position="457"/>
        <end position="470"/>
    </location>
</feature>
<feature type="region of interest" description="Disordered" evidence="7">
    <location>
        <begin position="426"/>
        <end position="471"/>
    </location>
</feature>
<dbReference type="Gene3D" id="4.10.1000.10">
    <property type="entry name" value="Zinc finger, CCCH-type"/>
    <property type="match status" value="2"/>
</dbReference>
<feature type="compositionally biased region" description="Pro residues" evidence="7">
    <location>
        <begin position="40"/>
        <end position="61"/>
    </location>
</feature>
<name>A0A7J7BTF9_TRIWF</name>
<keyword evidence="3 6" id="KW-0863">Zinc-finger</keyword>
<dbReference type="InParanoid" id="A0A7J7BTF9"/>
<evidence type="ECO:0000256" key="6">
    <source>
        <dbReference type="PROSITE-ProRule" id="PRU00723"/>
    </source>
</evidence>
<feature type="compositionally biased region" description="Polar residues" evidence="7">
    <location>
        <begin position="23"/>
        <end position="33"/>
    </location>
</feature>
<proteinExistence type="predicted"/>
<feature type="compositionally biased region" description="Polar residues" evidence="7">
    <location>
        <begin position="2042"/>
        <end position="2058"/>
    </location>
</feature>
<dbReference type="SMART" id="SM00356">
    <property type="entry name" value="ZnF_C3H1"/>
    <property type="match status" value="5"/>
</dbReference>
<dbReference type="PROSITE" id="PS50103">
    <property type="entry name" value="ZF_C3H1"/>
    <property type="match status" value="3"/>
</dbReference>
<dbReference type="GO" id="GO:0003677">
    <property type="term" value="F:DNA binding"/>
    <property type="evidence" value="ECO:0007669"/>
    <property type="project" value="UniProtKB-KW"/>
</dbReference>
<dbReference type="PANTHER" id="PTHR46156">
    <property type="entry name" value="CCCH ZINGC FINGER"/>
    <property type="match status" value="1"/>
</dbReference>
<feature type="region of interest" description="Disordered" evidence="7">
    <location>
        <begin position="1278"/>
        <end position="1341"/>
    </location>
</feature>
<feature type="region of interest" description="Disordered" evidence="7">
    <location>
        <begin position="1188"/>
        <end position="1225"/>
    </location>
</feature>
<evidence type="ECO:0000313" key="9">
    <source>
        <dbReference type="EMBL" id="KAF5725301.1"/>
    </source>
</evidence>
<feature type="zinc finger region" description="C3H1-type" evidence="6">
    <location>
        <begin position="1894"/>
        <end position="1920"/>
    </location>
</feature>
<evidence type="ECO:0000256" key="4">
    <source>
        <dbReference type="ARBA" id="ARBA00022833"/>
    </source>
</evidence>
<accession>A0A7J7BTF9</accession>
<dbReference type="GO" id="GO:0005634">
    <property type="term" value="C:nucleus"/>
    <property type="evidence" value="ECO:0007669"/>
    <property type="project" value="UniProtKB-ARBA"/>
</dbReference>
<keyword evidence="1 6" id="KW-0479">Metal-binding</keyword>
<evidence type="ECO:0000256" key="1">
    <source>
        <dbReference type="ARBA" id="ARBA00022723"/>
    </source>
</evidence>
<feature type="region of interest" description="Disordered" evidence="7">
    <location>
        <begin position="1"/>
        <end position="61"/>
    </location>
</feature>
<organism evidence="9 10">
    <name type="scientific">Tripterygium wilfordii</name>
    <name type="common">Thunder God vine</name>
    <dbReference type="NCBI Taxonomy" id="458696"/>
    <lineage>
        <taxon>Eukaryota</taxon>
        <taxon>Viridiplantae</taxon>
        <taxon>Streptophyta</taxon>
        <taxon>Embryophyta</taxon>
        <taxon>Tracheophyta</taxon>
        <taxon>Spermatophyta</taxon>
        <taxon>Magnoliopsida</taxon>
        <taxon>eudicotyledons</taxon>
        <taxon>Gunneridae</taxon>
        <taxon>Pentapetalae</taxon>
        <taxon>rosids</taxon>
        <taxon>fabids</taxon>
        <taxon>Celastrales</taxon>
        <taxon>Celastraceae</taxon>
        <taxon>Tripterygium</taxon>
    </lineage>
</organism>